<evidence type="ECO:0000313" key="2">
    <source>
        <dbReference type="Proteomes" id="UP001177260"/>
    </source>
</evidence>
<keyword evidence="2" id="KW-1185">Reference proteome</keyword>
<sequence>MDFPGGSITNIRVIDGFSNIYWRIYTEDPSITNQPGEAPANGYTILKHLSRLKDLELRLRNLDCLVSSYPRRLGLWVFSATPDFESLGPLCSREGKDEQNRLLVGATTLKVSASGNITAWDIVRNLSNDPQNASGTPAGPQRPQNAAGTPTRRMDGYSSSATIYASFISAVTGALNLQLIRRNKVIPLGSRSLFTMVDRECYENIKTATNGPSSSSALTTLQVQLTSAGKLTVTLQTISQPGILRLLQPGDDIAGLHNVPSGVDLWLSPSGSVARLVTTTPGSTDAFSPYPSGNGSAFDGNETAQRKQWKFTVLEWLKNFGLAVDSIEETVWAEVEVWEPFYSRLAGETLRPNEENTFSLPLKRILWPAIYCFRRVKSTISEPRHVDHSMTEDPLDFAQKWRELNIPENDNATPKPASNHQQQTKDQEILLAGLTDPPEALESLSRASQYPEVQTASLVYPTPPDGAAGMGLHATAPSDGLVDDADLGLPFSQLQNKQKVQDNLSMKDRSDVDVSTGFGPTAGLMVGSGLYDTNDDDDLFGDMNEKDFGAKGITDVDFSFFDDPGFDRMAGSAQHVIQDMPDVIEPSEPEMQLDHVETIVPDVSAPQKTPIEHASIPEMSPLQETPKPTLQQTPVNDNLAGPSSSDENNQTISPPLSPVEIKKILLPGPNVESQSPPRHVQGQSYYNPVAFKQNMSTWDQKYGAAGKFWFTATDAGGTRESTNFQSDIPTIGIPRRHKKVSTAEGISKSYDGQASPPSDHDLGLWEGSDSDSDSSDESDSAASEMGASPATFSTRKRKRARSNSGSLPVQEKSVGEPDQESSVPKAGQSIFLGNFLSTFSDWSMTGYFSFPENQTFPVLARRDLQVQVAQILADQVTQSSLDHKLDGRSGISDIGDGAYSIRTFLEDTAFMDGMERLDLNGFISLQDNNQSPLPANSAISRQASQRKETGKGSISKLYPPHVRVRRGKEYLETLPPAVTFWETFGLEPAFGSKDIAAYCICPQSSWNLESSDYFSAMQSLKGICESLGAALQNVPPSKDNIVIYMINPFTHAAAMVDLCSAFWSLFQKYATDPEKQPSRLLNEVVLQIVPMEFIVSNESLVVPPQVEYLSLALEVYSRCPPKSAQPSLVNSAPPMLLAEPLPRNLHFRLASEKSSPLQEGKCLHVAYSKSQDQRWISVAWSDNTGSLQRTMSYNLRFRGGSASRTVHDIRGEIWGATRDIMDRISARWRLIIVYSGPVDQDEVDSWSNFVEQYNKTITVPSELTVLNVNTTPDLYLEAPFLPIPMSVFNAQTSSTPVATPNPSVLSPDQTGNAPTPPSGANAPTPTESTLEAESESLLTDICDESWGVILSHRLNSSPHLTEYRPALISGYLLRRKGATDGDGLYALTVNLIYTQRHPSTHESLLREALGMYRDLATLARARGTCAVQRSTMPWHIATAIRAQELLSYVL</sequence>
<proteinExistence type="predicted"/>
<comment type="caution">
    <text evidence="1">The sequence shown here is derived from an EMBL/GenBank/DDBJ whole genome shotgun (WGS) entry which is preliminary data.</text>
</comment>
<dbReference type="Proteomes" id="UP001177260">
    <property type="component" value="Unassembled WGS sequence"/>
</dbReference>
<evidence type="ECO:0000313" key="1">
    <source>
        <dbReference type="EMBL" id="KAK1143301.1"/>
    </source>
</evidence>
<name>A0ACC3B080_9EURO</name>
<accession>A0ACC3B080</accession>
<protein>
    <submittedName>
        <fullName evidence="1">Mediator of RNA polymerase II transcription subunit 13</fullName>
    </submittedName>
</protein>
<reference evidence="1 2" key="1">
    <citation type="journal article" date="2023" name="ACS Omega">
        <title>Identification of the Neoaspergillic Acid Biosynthesis Gene Cluster by Establishing an In Vitro CRISPR-Ribonucleoprotein Genetic System in Aspergillus melleus.</title>
        <authorList>
            <person name="Yuan B."/>
            <person name="Grau M.F."/>
            <person name="Murata R.M."/>
            <person name="Torok T."/>
            <person name="Venkateswaran K."/>
            <person name="Stajich J.E."/>
            <person name="Wang C.C.C."/>
        </authorList>
    </citation>
    <scope>NUCLEOTIDE SEQUENCE [LARGE SCALE GENOMIC DNA]</scope>
    <source>
        <strain evidence="1 2">IMV 1140</strain>
    </source>
</reference>
<organism evidence="1 2">
    <name type="scientific">Aspergillus melleus</name>
    <dbReference type="NCBI Taxonomy" id="138277"/>
    <lineage>
        <taxon>Eukaryota</taxon>
        <taxon>Fungi</taxon>
        <taxon>Dikarya</taxon>
        <taxon>Ascomycota</taxon>
        <taxon>Pezizomycotina</taxon>
        <taxon>Eurotiomycetes</taxon>
        <taxon>Eurotiomycetidae</taxon>
        <taxon>Eurotiales</taxon>
        <taxon>Aspergillaceae</taxon>
        <taxon>Aspergillus</taxon>
        <taxon>Aspergillus subgen. Circumdati</taxon>
    </lineage>
</organism>
<gene>
    <name evidence="1" type="primary">SSN2</name>
    <name evidence="1" type="ORF">N8T08_006828</name>
</gene>
<dbReference type="EMBL" id="JAOPJF010000041">
    <property type="protein sequence ID" value="KAK1143301.1"/>
    <property type="molecule type" value="Genomic_DNA"/>
</dbReference>